<dbReference type="Pfam" id="PF20126">
    <property type="entry name" value="TumE"/>
    <property type="match status" value="1"/>
</dbReference>
<evidence type="ECO:0000313" key="1">
    <source>
        <dbReference type="EMBL" id="QTA83365.1"/>
    </source>
</evidence>
<sequence length="133" mass="15620">MKSNISLKDYLTELTLIVNDFSQTGEIISSEVMTDFRSEKIGFIRGKITFSNESVLFFKEYLDLRYFIDKKSYSFHYQDKNAELMFRYDNALHKPALEFNEHKHIGNKIIYADIPNIADILEEIVSNYLSQSL</sequence>
<dbReference type="EMBL" id="CP061799">
    <property type="protein sequence ID" value="QTA83365.1"/>
    <property type="molecule type" value="Genomic_DNA"/>
</dbReference>
<dbReference type="AlphaFoldDB" id="A0A975BE07"/>
<dbReference type="InterPro" id="IPR045397">
    <property type="entry name" value="TumE-like"/>
</dbReference>
<keyword evidence="2" id="KW-1185">Reference proteome</keyword>
<dbReference type="RefSeq" id="WP_246514817.1">
    <property type="nucleotide sequence ID" value="NZ_CP061799.1"/>
</dbReference>
<gene>
    <name evidence="1" type="ORF">dnl_57670</name>
</gene>
<evidence type="ECO:0000313" key="2">
    <source>
        <dbReference type="Proteomes" id="UP000663720"/>
    </source>
</evidence>
<proteinExistence type="predicted"/>
<name>A0A975BE07_9BACT</name>
<protein>
    <submittedName>
        <fullName evidence="1">Uncharacterized protein</fullName>
    </submittedName>
</protein>
<dbReference type="Proteomes" id="UP000663720">
    <property type="component" value="Chromosome"/>
</dbReference>
<organism evidence="1 2">
    <name type="scientific">Desulfonema limicola</name>
    <dbReference type="NCBI Taxonomy" id="45656"/>
    <lineage>
        <taxon>Bacteria</taxon>
        <taxon>Pseudomonadati</taxon>
        <taxon>Thermodesulfobacteriota</taxon>
        <taxon>Desulfobacteria</taxon>
        <taxon>Desulfobacterales</taxon>
        <taxon>Desulfococcaceae</taxon>
        <taxon>Desulfonema</taxon>
    </lineage>
</organism>
<reference evidence="1" key="1">
    <citation type="journal article" date="2021" name="Microb. Physiol.">
        <title>Proteogenomic Insights into the Physiology of Marine, Sulfate-Reducing, Filamentous Desulfonema limicola and Desulfonema magnum.</title>
        <authorList>
            <person name="Schnaars V."/>
            <person name="Wohlbrand L."/>
            <person name="Scheve S."/>
            <person name="Hinrichs C."/>
            <person name="Reinhardt R."/>
            <person name="Rabus R."/>
        </authorList>
    </citation>
    <scope>NUCLEOTIDE SEQUENCE</scope>
    <source>
        <strain evidence="1">5ac10</strain>
    </source>
</reference>
<accession>A0A975BE07</accession>
<dbReference type="KEGG" id="dli:dnl_57670"/>